<keyword evidence="4" id="KW-1185">Reference proteome</keyword>
<evidence type="ECO:0000313" key="3">
    <source>
        <dbReference type="EMBL" id="NBJ24129.1"/>
    </source>
</evidence>
<gene>
    <name evidence="3" type="ORF">GR303_07135</name>
</gene>
<reference evidence="3 4" key="1">
    <citation type="submission" date="2020-01" db="EMBL/GenBank/DDBJ databases">
        <title>Microvirga sp. nov., an arsenate reduction bacterium isolated from Tibet hotspring sediments.</title>
        <authorList>
            <person name="Yuan C.-G."/>
        </authorList>
    </citation>
    <scope>NUCLEOTIDE SEQUENCE [LARGE SCALE GENOMIC DNA]</scope>
    <source>
        <strain evidence="3 4">SYSU G3D203</strain>
    </source>
</reference>
<name>A0ABW9YUQ9_9HYPH</name>
<evidence type="ECO:0000256" key="1">
    <source>
        <dbReference type="SAM" id="Coils"/>
    </source>
</evidence>
<dbReference type="Proteomes" id="UP000818323">
    <property type="component" value="Unassembled WGS sequence"/>
</dbReference>
<feature type="region of interest" description="Disordered" evidence="2">
    <location>
        <begin position="353"/>
        <end position="383"/>
    </location>
</feature>
<dbReference type="EMBL" id="JAAAXJ010000003">
    <property type="protein sequence ID" value="NBJ24129.1"/>
    <property type="molecule type" value="Genomic_DNA"/>
</dbReference>
<comment type="caution">
    <text evidence="3">The sequence shown here is derived from an EMBL/GenBank/DDBJ whole genome shotgun (WGS) entry which is preliminary data.</text>
</comment>
<feature type="coiled-coil region" evidence="1">
    <location>
        <begin position="2"/>
        <end position="29"/>
    </location>
</feature>
<dbReference type="RefSeq" id="WP_161726015.1">
    <property type="nucleotide sequence ID" value="NZ_JAAAXI010000027.1"/>
</dbReference>
<evidence type="ECO:0000256" key="2">
    <source>
        <dbReference type="SAM" id="MobiDB-lite"/>
    </source>
</evidence>
<protein>
    <recommendedName>
        <fullName evidence="5">Bacteriophage tail tape measure N-terminal domain-containing protein</fullName>
    </recommendedName>
</protein>
<proteinExistence type="predicted"/>
<sequence>MAQELETLVVRLEAQMRSYEREMNRARTVTARNMRAIEKDTVTSGQKFTAIMTNAGRTAAAGLVTGLSVLGAGGLVAGLGFSALVDTARAAAAELAKIGDVAEKVGVTAEALQALQFASEQNAGSVEAVNSGLVRFAAGLADASAGGGELYKILQANNVAFTDANGRLLPVLSLLEQFADLVKNARTPQEQLELAVRAFGRAAGPELLGMLKQGSAGLREMMQEAKDSGAVLENELIEKARRIDDQFAKIARTVGMNVKGAIVSAAASLGEFAALLDKVKGYRENLGGANVPSPEEFGLDQQIKTIQGLLARQNGRRTSITADKEAELRDLLELRKQRALKNLPAPQVQTQPALPSLVGTQPPQPAKPTILPASGDGMSKAQKEAERLAESYQQMVLVANQRIENLRLEQQTLGLTTAEAERLRFEQDLLNDAQRDGITLTDAQRATISQLAATYGTLSAALETAEEAHAKQQQMMQDFQGIATESLQGIAADIMAGVDAAEALDNALKRVAARLIDMALDQAITSLFKNMNGAGGGNFLSSIVGAITGQRASGGSVQSGGTYLVGENGPELLRMGRNGMIKPNSALGKGAGGGGLQVVVNNNANTQVSTRQTQGPQGPRLEVQIDEMVAAALMRGAKTGDALKAMRRNRMGG</sequence>
<accession>A0ABW9YUQ9</accession>
<organism evidence="3 4">
    <name type="scientific">Microvirga arsenatis</name>
    <dbReference type="NCBI Taxonomy" id="2692265"/>
    <lineage>
        <taxon>Bacteria</taxon>
        <taxon>Pseudomonadati</taxon>
        <taxon>Pseudomonadota</taxon>
        <taxon>Alphaproteobacteria</taxon>
        <taxon>Hyphomicrobiales</taxon>
        <taxon>Methylobacteriaceae</taxon>
        <taxon>Microvirga</taxon>
    </lineage>
</organism>
<evidence type="ECO:0000313" key="4">
    <source>
        <dbReference type="Proteomes" id="UP000818323"/>
    </source>
</evidence>
<evidence type="ECO:0008006" key="5">
    <source>
        <dbReference type="Google" id="ProtNLM"/>
    </source>
</evidence>
<keyword evidence="1" id="KW-0175">Coiled coil</keyword>